<accession>A0ABY6D5P9</accession>
<keyword evidence="4" id="KW-0614">Plasmid</keyword>
<feature type="domain" description="D-isomer specific 2-hydroxyacid dehydrogenase NAD-binding" evidence="3">
    <location>
        <begin position="121"/>
        <end position="291"/>
    </location>
</feature>
<organism evidence="4 5">
    <name type="scientific">Roseovarius pelagicus</name>
    <dbReference type="NCBI Taxonomy" id="2980108"/>
    <lineage>
        <taxon>Bacteria</taxon>
        <taxon>Pseudomonadati</taxon>
        <taxon>Pseudomonadota</taxon>
        <taxon>Alphaproteobacteria</taxon>
        <taxon>Rhodobacterales</taxon>
        <taxon>Roseobacteraceae</taxon>
        <taxon>Roseovarius</taxon>
    </lineage>
</organism>
<gene>
    <name evidence="4" type="ORF">N7U68_01015</name>
</gene>
<dbReference type="SUPFAM" id="SSF52283">
    <property type="entry name" value="Formate/glycerate dehydrogenase catalytic domain-like"/>
    <property type="match status" value="1"/>
</dbReference>
<dbReference type="EMBL" id="CP106737">
    <property type="protein sequence ID" value="UXX81471.1"/>
    <property type="molecule type" value="Genomic_DNA"/>
</dbReference>
<dbReference type="SUPFAM" id="SSF51735">
    <property type="entry name" value="NAD(P)-binding Rossmann-fold domains"/>
    <property type="match status" value="1"/>
</dbReference>
<keyword evidence="2" id="KW-0520">NAD</keyword>
<dbReference type="Gene3D" id="3.40.50.720">
    <property type="entry name" value="NAD(P)-binding Rossmann-like Domain"/>
    <property type="match status" value="2"/>
</dbReference>
<proteinExistence type="predicted"/>
<protein>
    <submittedName>
        <fullName evidence="4">D-2-hydroxyacid dehydrogenase</fullName>
    </submittedName>
</protein>
<dbReference type="PANTHER" id="PTHR43333:SF1">
    <property type="entry name" value="D-ISOMER SPECIFIC 2-HYDROXYACID DEHYDROGENASE NAD-BINDING DOMAIN-CONTAINING PROTEIN"/>
    <property type="match status" value="1"/>
</dbReference>
<evidence type="ECO:0000259" key="3">
    <source>
        <dbReference type="Pfam" id="PF02826"/>
    </source>
</evidence>
<dbReference type="Pfam" id="PF02826">
    <property type="entry name" value="2-Hacid_dh_C"/>
    <property type="match status" value="1"/>
</dbReference>
<dbReference type="CDD" id="cd05300">
    <property type="entry name" value="2-Hacid_dh_1"/>
    <property type="match status" value="1"/>
</dbReference>
<keyword evidence="1" id="KW-0560">Oxidoreductase</keyword>
<geneLocation type="plasmid" evidence="4 5">
    <name>unnamed2</name>
</geneLocation>
<dbReference type="Proteomes" id="UP001064087">
    <property type="component" value="Plasmid unnamed2"/>
</dbReference>
<evidence type="ECO:0000256" key="1">
    <source>
        <dbReference type="ARBA" id="ARBA00023002"/>
    </source>
</evidence>
<dbReference type="RefSeq" id="WP_263046671.1">
    <property type="nucleotide sequence ID" value="NZ_CP106737.1"/>
</dbReference>
<dbReference type="PANTHER" id="PTHR43333">
    <property type="entry name" value="2-HACID_DH_C DOMAIN-CONTAINING PROTEIN"/>
    <property type="match status" value="1"/>
</dbReference>
<sequence>MDEKMVHLHIENCSKLGDILETTQERLDRALERHPDIANKVKITMGTDGKGFRDAMSTADALFCWDFERENVTELAPSLRWIHLQGAGVNHLLPLTWVPKDVCLTNSRGVHGERASEYVFMGMLGLNNRLPEMMTNQRKAKWEKLHSSRIRGKTVLIYGVGHVGGDVARIARSFGLRVIGIRRTGKDHEYVDDMYQPQDLAKLLPLADFIVVTAPHTPSTERVFGQDAFDLMKTGAGFVNYSRADLVDYAALQRVLEAGKISAVVDVFDQEPLPETSPLWQTPNLIITPHSSSNDPDHHADRSLDLLFENLGRFIDGRELKNTVDLDQQY</sequence>
<keyword evidence="5" id="KW-1185">Reference proteome</keyword>
<evidence type="ECO:0000313" key="4">
    <source>
        <dbReference type="EMBL" id="UXX81471.1"/>
    </source>
</evidence>
<evidence type="ECO:0000256" key="2">
    <source>
        <dbReference type="ARBA" id="ARBA00023027"/>
    </source>
</evidence>
<name>A0ABY6D5P9_9RHOB</name>
<reference evidence="4" key="1">
    <citation type="submission" date="2022-10" db="EMBL/GenBank/DDBJ databases">
        <title>Roseovarius pelagicus sp. nov., isolated from Arctic seawater.</title>
        <authorList>
            <person name="Hong Y.W."/>
            <person name="Hwang C.Y."/>
        </authorList>
    </citation>
    <scope>NUCLEOTIDE SEQUENCE</scope>
    <source>
        <strain evidence="4">HL-MP18</strain>
        <plasmid evidence="4">unnamed2</plasmid>
    </source>
</reference>
<evidence type="ECO:0000313" key="5">
    <source>
        <dbReference type="Proteomes" id="UP001064087"/>
    </source>
</evidence>
<dbReference type="InterPro" id="IPR036291">
    <property type="entry name" value="NAD(P)-bd_dom_sf"/>
</dbReference>
<dbReference type="InterPro" id="IPR006140">
    <property type="entry name" value="D-isomer_DH_NAD-bd"/>
</dbReference>